<organism evidence="2 3">
    <name type="scientific">Raineya orbicola</name>
    <dbReference type="NCBI Taxonomy" id="2016530"/>
    <lineage>
        <taxon>Bacteria</taxon>
        <taxon>Pseudomonadati</taxon>
        <taxon>Bacteroidota</taxon>
        <taxon>Cytophagia</taxon>
        <taxon>Cytophagales</taxon>
        <taxon>Raineyaceae</taxon>
        <taxon>Raineya</taxon>
    </lineage>
</organism>
<dbReference type="AlphaFoldDB" id="A0A2N3IJL8"/>
<reference evidence="2 3" key="1">
    <citation type="submission" date="2017-06" db="EMBL/GenBank/DDBJ databases">
        <title>Raineya orbicola gen. nov., sp. nov. a slightly thermophilic bacterium of the phylum Bacteroidetes and the description of Raineyaceae fam. nov.</title>
        <authorList>
            <person name="Albuquerque L."/>
            <person name="Polonia A.R.M."/>
            <person name="Barroso C."/>
            <person name="Froufe H.J.C."/>
            <person name="Lage O."/>
            <person name="Lobo-Da-Cunha A."/>
            <person name="Egas C."/>
            <person name="Da Costa M.S."/>
        </authorList>
    </citation>
    <scope>NUCLEOTIDE SEQUENCE [LARGE SCALE GENOMIC DNA]</scope>
    <source>
        <strain evidence="2 3">SPSPC-11</strain>
    </source>
</reference>
<evidence type="ECO:0000256" key="1">
    <source>
        <dbReference type="SAM" id="SignalP"/>
    </source>
</evidence>
<evidence type="ECO:0000313" key="3">
    <source>
        <dbReference type="Proteomes" id="UP000233387"/>
    </source>
</evidence>
<dbReference type="Proteomes" id="UP000233387">
    <property type="component" value="Unassembled WGS sequence"/>
</dbReference>
<feature type="signal peptide" evidence="1">
    <location>
        <begin position="1"/>
        <end position="24"/>
    </location>
</feature>
<proteinExistence type="predicted"/>
<evidence type="ECO:0000313" key="2">
    <source>
        <dbReference type="EMBL" id="PKQ70520.1"/>
    </source>
</evidence>
<protein>
    <submittedName>
        <fullName evidence="2">Uncharacterized protein</fullName>
    </submittedName>
</protein>
<keyword evidence="1" id="KW-0732">Signal</keyword>
<name>A0A2N3IJL8_9BACT</name>
<sequence length="136" mass="15951">MVQNVLKITFISLMLALSNFTAWAQKEKTMKVLTQKSELQENIGKDVILEGIMQMQKFQNKAGRIFEFYEFWLQMADGTRVLLRNNMGHPLSKEPFTRKVHLKGKLFYGNIDSEDGKAQSRLGYRLDFTEWKIVER</sequence>
<comment type="caution">
    <text evidence="2">The sequence shown here is derived from an EMBL/GenBank/DDBJ whole genome shotgun (WGS) entry which is preliminary data.</text>
</comment>
<gene>
    <name evidence="2" type="ORF">Rain11_0440</name>
</gene>
<feature type="chain" id="PRO_5014710301" evidence="1">
    <location>
        <begin position="25"/>
        <end position="136"/>
    </location>
</feature>
<dbReference type="EMBL" id="NKXO01000005">
    <property type="protein sequence ID" value="PKQ70520.1"/>
    <property type="molecule type" value="Genomic_DNA"/>
</dbReference>
<keyword evidence="3" id="KW-1185">Reference proteome</keyword>
<accession>A0A2N3IJL8</accession>